<proteinExistence type="predicted"/>
<evidence type="ECO:0000313" key="1">
    <source>
        <dbReference type="EMBL" id="GBM33247.1"/>
    </source>
</evidence>
<accession>A0A4Y2EXJ7</accession>
<organism evidence="1 2">
    <name type="scientific">Araneus ventricosus</name>
    <name type="common">Orbweaver spider</name>
    <name type="synonym">Epeira ventricosa</name>
    <dbReference type="NCBI Taxonomy" id="182803"/>
    <lineage>
        <taxon>Eukaryota</taxon>
        <taxon>Metazoa</taxon>
        <taxon>Ecdysozoa</taxon>
        <taxon>Arthropoda</taxon>
        <taxon>Chelicerata</taxon>
        <taxon>Arachnida</taxon>
        <taxon>Araneae</taxon>
        <taxon>Araneomorphae</taxon>
        <taxon>Entelegynae</taxon>
        <taxon>Araneoidea</taxon>
        <taxon>Araneidae</taxon>
        <taxon>Araneus</taxon>
    </lineage>
</organism>
<name>A0A4Y2EXJ7_ARAVE</name>
<evidence type="ECO:0000313" key="2">
    <source>
        <dbReference type="Proteomes" id="UP000499080"/>
    </source>
</evidence>
<dbReference type="InterPro" id="IPR021109">
    <property type="entry name" value="Peptidase_aspartic_dom_sf"/>
</dbReference>
<sequence length="108" mass="12193">MLDSGSQRSLIKESCWKKLGFKGRPTVHRIRGINNLVAETSFQEARLEFSSHFDSEIFKVDALIAIPITLNLPNFMVNLEAWHRSEGLKLADPEFYISSSVEILIGAD</sequence>
<dbReference type="EMBL" id="BGPR01000729">
    <property type="protein sequence ID" value="GBM33247.1"/>
    <property type="molecule type" value="Genomic_DNA"/>
</dbReference>
<protein>
    <submittedName>
        <fullName evidence="1">Uncharacterized protein</fullName>
    </submittedName>
</protein>
<reference evidence="1 2" key="1">
    <citation type="journal article" date="2019" name="Sci. Rep.">
        <title>Orb-weaving spider Araneus ventricosus genome elucidates the spidroin gene catalogue.</title>
        <authorList>
            <person name="Kono N."/>
            <person name="Nakamura H."/>
            <person name="Ohtoshi R."/>
            <person name="Moran D.A.P."/>
            <person name="Shinohara A."/>
            <person name="Yoshida Y."/>
            <person name="Fujiwara M."/>
            <person name="Mori M."/>
            <person name="Tomita M."/>
            <person name="Arakawa K."/>
        </authorList>
    </citation>
    <scope>NUCLEOTIDE SEQUENCE [LARGE SCALE GENOMIC DNA]</scope>
</reference>
<gene>
    <name evidence="1" type="ORF">AVEN_91644_1</name>
</gene>
<dbReference type="OrthoDB" id="6437296at2759"/>
<comment type="caution">
    <text evidence="1">The sequence shown here is derived from an EMBL/GenBank/DDBJ whole genome shotgun (WGS) entry which is preliminary data.</text>
</comment>
<dbReference type="AlphaFoldDB" id="A0A4Y2EXJ7"/>
<dbReference type="Proteomes" id="UP000499080">
    <property type="component" value="Unassembled WGS sequence"/>
</dbReference>
<keyword evidence="2" id="KW-1185">Reference proteome</keyword>
<dbReference type="SUPFAM" id="SSF50630">
    <property type="entry name" value="Acid proteases"/>
    <property type="match status" value="1"/>
</dbReference>